<evidence type="ECO:0000256" key="7">
    <source>
        <dbReference type="ARBA" id="ARBA00017721"/>
    </source>
</evidence>
<evidence type="ECO:0000256" key="5">
    <source>
        <dbReference type="ARBA" id="ARBA00011245"/>
    </source>
</evidence>
<dbReference type="STRING" id="1122146.IV53_GL001102"/>
<comment type="catalytic activity">
    <reaction evidence="1">
        <text>Endonucleolytic cleavage to 5'-phosphomonoester.</text>
        <dbReference type="EC" id="3.1.26.4"/>
    </reaction>
</comment>
<keyword evidence="8" id="KW-0540">Nuclease</keyword>
<dbReference type="Gene3D" id="3.40.970.10">
    <property type="entry name" value="Ribonuclease H1, N-terminal domain"/>
    <property type="match status" value="1"/>
</dbReference>
<dbReference type="CDD" id="cd09278">
    <property type="entry name" value="RNase_HI_prokaryote_like"/>
    <property type="match status" value="1"/>
</dbReference>
<dbReference type="InterPro" id="IPR009027">
    <property type="entry name" value="Ribosomal_bL9/RNase_H1_N"/>
</dbReference>
<dbReference type="SUPFAM" id="SSF55658">
    <property type="entry name" value="L9 N-domain-like"/>
    <property type="match status" value="1"/>
</dbReference>
<evidence type="ECO:0000256" key="12">
    <source>
        <dbReference type="ARBA" id="ARBA00022842"/>
    </source>
</evidence>
<dbReference type="eggNOG" id="COG3341">
    <property type="taxonomic scope" value="Bacteria"/>
</dbReference>
<dbReference type="EMBL" id="JQBZ01000007">
    <property type="protein sequence ID" value="KRN89984.1"/>
    <property type="molecule type" value="Genomic_DNA"/>
</dbReference>
<dbReference type="eggNOG" id="COG0328">
    <property type="taxonomic scope" value="Bacteria"/>
</dbReference>
<dbReference type="PROSITE" id="PS50879">
    <property type="entry name" value="RNASE_H_1"/>
    <property type="match status" value="1"/>
</dbReference>
<comment type="cofactor">
    <cofactor evidence="2">
        <name>Mg(2+)</name>
        <dbReference type="ChEBI" id="CHEBI:18420"/>
    </cofactor>
</comment>
<comment type="subunit">
    <text evidence="5">Monomer.</text>
</comment>
<evidence type="ECO:0000256" key="4">
    <source>
        <dbReference type="ARBA" id="ARBA00005300"/>
    </source>
</evidence>
<dbReference type="SUPFAM" id="SSF53098">
    <property type="entry name" value="Ribonuclease H-like"/>
    <property type="match status" value="1"/>
</dbReference>
<reference evidence="14 15" key="1">
    <citation type="journal article" date="2015" name="Genome Announc.">
        <title>Expanding the biotechnology potential of lactobacilli through comparative genomics of 213 strains and associated genera.</title>
        <authorList>
            <person name="Sun Z."/>
            <person name="Harris H.M."/>
            <person name="McCann A."/>
            <person name="Guo C."/>
            <person name="Argimon S."/>
            <person name="Zhang W."/>
            <person name="Yang X."/>
            <person name="Jeffery I.B."/>
            <person name="Cooney J.C."/>
            <person name="Kagawa T.F."/>
            <person name="Liu W."/>
            <person name="Song Y."/>
            <person name="Salvetti E."/>
            <person name="Wrobel A."/>
            <person name="Rasinkangas P."/>
            <person name="Parkhill J."/>
            <person name="Rea M.C."/>
            <person name="O'Sullivan O."/>
            <person name="Ritari J."/>
            <person name="Douillard F.P."/>
            <person name="Paul Ross R."/>
            <person name="Yang R."/>
            <person name="Briner A.E."/>
            <person name="Felis G.E."/>
            <person name="de Vos W.M."/>
            <person name="Barrangou R."/>
            <person name="Klaenhammer T.R."/>
            <person name="Caufield P.W."/>
            <person name="Cui Y."/>
            <person name="Zhang H."/>
            <person name="O'Toole P.W."/>
        </authorList>
    </citation>
    <scope>NUCLEOTIDE SEQUENCE [LARGE SCALE GENOMIC DNA]</scope>
    <source>
        <strain evidence="14 15">DSM 22408</strain>
    </source>
</reference>
<evidence type="ECO:0000313" key="14">
    <source>
        <dbReference type="EMBL" id="KRN89984.1"/>
    </source>
</evidence>
<dbReference type="Proteomes" id="UP000051500">
    <property type="component" value="Unassembled WGS sequence"/>
</dbReference>
<protein>
    <recommendedName>
        <fullName evidence="7">Ribonuclease H</fullName>
        <ecNumber evidence="6">3.1.26.4</ecNumber>
    </recommendedName>
</protein>
<evidence type="ECO:0000313" key="15">
    <source>
        <dbReference type="Proteomes" id="UP000051500"/>
    </source>
</evidence>
<dbReference type="AlphaFoldDB" id="A0A0R2KKS3"/>
<dbReference type="InterPro" id="IPR050092">
    <property type="entry name" value="RNase_H"/>
</dbReference>
<dbReference type="InterPro" id="IPR012337">
    <property type="entry name" value="RNaseH-like_sf"/>
</dbReference>
<evidence type="ECO:0000256" key="9">
    <source>
        <dbReference type="ARBA" id="ARBA00022723"/>
    </source>
</evidence>
<dbReference type="PATRIC" id="fig|1122146.4.peg.1139"/>
<keyword evidence="9" id="KW-0479">Metal-binding</keyword>
<dbReference type="PANTHER" id="PTHR10642">
    <property type="entry name" value="RIBONUCLEASE H1"/>
    <property type="match status" value="1"/>
</dbReference>
<dbReference type="OrthoDB" id="9811552at2"/>
<evidence type="ECO:0000256" key="11">
    <source>
        <dbReference type="ARBA" id="ARBA00022801"/>
    </source>
</evidence>
<comment type="similarity">
    <text evidence="4">Belongs to the RNase H family.</text>
</comment>
<keyword evidence="10" id="KW-0255">Endonuclease</keyword>
<dbReference type="Gene3D" id="3.30.420.10">
    <property type="entry name" value="Ribonuclease H-like superfamily/Ribonuclease H"/>
    <property type="match status" value="1"/>
</dbReference>
<organism evidence="14 15">
    <name type="scientific">Ligilactobacillus ceti DSM 22408</name>
    <dbReference type="NCBI Taxonomy" id="1122146"/>
    <lineage>
        <taxon>Bacteria</taxon>
        <taxon>Bacillati</taxon>
        <taxon>Bacillota</taxon>
        <taxon>Bacilli</taxon>
        <taxon>Lactobacillales</taxon>
        <taxon>Lactobacillaceae</taxon>
        <taxon>Ligilactobacillus</taxon>
    </lineage>
</organism>
<dbReference type="InterPro" id="IPR036397">
    <property type="entry name" value="RNaseH_sf"/>
</dbReference>
<evidence type="ECO:0000256" key="2">
    <source>
        <dbReference type="ARBA" id="ARBA00001946"/>
    </source>
</evidence>
<dbReference type="Pfam" id="PF00075">
    <property type="entry name" value="RNase_H"/>
    <property type="match status" value="1"/>
</dbReference>
<evidence type="ECO:0000256" key="3">
    <source>
        <dbReference type="ARBA" id="ARBA00004065"/>
    </source>
</evidence>
<keyword evidence="11" id="KW-0378">Hydrolase</keyword>
<dbReference type="InterPro" id="IPR017067">
    <property type="entry name" value="RNase_H1_euk"/>
</dbReference>
<evidence type="ECO:0000256" key="8">
    <source>
        <dbReference type="ARBA" id="ARBA00022722"/>
    </source>
</evidence>
<keyword evidence="12" id="KW-0460">Magnesium</keyword>
<dbReference type="InterPro" id="IPR002156">
    <property type="entry name" value="RNaseH_domain"/>
</dbReference>
<keyword evidence="15" id="KW-1185">Reference proteome</keyword>
<comment type="function">
    <text evidence="3">Endonuclease that specifically degrades the RNA of RNA-DNA hybrids.</text>
</comment>
<evidence type="ECO:0000256" key="1">
    <source>
        <dbReference type="ARBA" id="ARBA00000077"/>
    </source>
</evidence>
<dbReference type="RefSeq" id="WP_027106734.1">
    <property type="nucleotide sequence ID" value="NZ_AUHP01000017.1"/>
</dbReference>
<dbReference type="PANTHER" id="PTHR10642:SF26">
    <property type="entry name" value="RIBONUCLEASE H1"/>
    <property type="match status" value="1"/>
</dbReference>
<accession>A0A0R2KKS3</accession>
<evidence type="ECO:0000259" key="13">
    <source>
        <dbReference type="PROSITE" id="PS50879"/>
    </source>
</evidence>
<dbReference type="EC" id="3.1.26.4" evidence="6"/>
<dbReference type="GO" id="GO:0004523">
    <property type="term" value="F:RNA-DNA hybrid ribonuclease activity"/>
    <property type="evidence" value="ECO:0007669"/>
    <property type="project" value="UniProtKB-EC"/>
</dbReference>
<dbReference type="GO" id="GO:0043137">
    <property type="term" value="P:DNA replication, removal of RNA primer"/>
    <property type="evidence" value="ECO:0007669"/>
    <property type="project" value="TreeGrafter"/>
</dbReference>
<name>A0A0R2KKS3_9LACO</name>
<dbReference type="InterPro" id="IPR022892">
    <property type="entry name" value="RNaseHI"/>
</dbReference>
<dbReference type="Pfam" id="PF01693">
    <property type="entry name" value="Cauli_VI"/>
    <property type="match status" value="1"/>
</dbReference>
<sequence length="225" mass="25616">MGKYYAVAKGRQTGIFTQWPECQKNVTGYPGAKYKSFTTKTEALEWLAQGGKVTAGSKRNHVITKTSLQQPDIKVYTDGGARKNNNQVTKDTKAAWAYIVITKERDIWQATAGEYGSTNNQMELTAVLQALKFLIAQQYTQKAINLYSDSKYVIDAIQKNWLVNWQKRGWKKADNQPVANQELWQEISQCLAQFKQLELVWVKGHAENKGNDLVDKLLNKTMDEM</sequence>
<dbReference type="GO" id="GO:0000287">
    <property type="term" value="F:magnesium ion binding"/>
    <property type="evidence" value="ECO:0007669"/>
    <property type="project" value="InterPro"/>
</dbReference>
<gene>
    <name evidence="14" type="ORF">IV53_GL001102</name>
</gene>
<dbReference type="PIRSF" id="PIRSF036852">
    <property type="entry name" value="Ribonuclease_H1_euk"/>
    <property type="match status" value="1"/>
</dbReference>
<dbReference type="FunFam" id="3.40.970.10:FF:000002">
    <property type="entry name" value="Ribonuclease H"/>
    <property type="match status" value="1"/>
</dbReference>
<evidence type="ECO:0000256" key="6">
    <source>
        <dbReference type="ARBA" id="ARBA00012180"/>
    </source>
</evidence>
<comment type="caution">
    <text evidence="14">The sequence shown here is derived from an EMBL/GenBank/DDBJ whole genome shotgun (WGS) entry which is preliminary data.</text>
</comment>
<evidence type="ECO:0000256" key="10">
    <source>
        <dbReference type="ARBA" id="ARBA00022759"/>
    </source>
</evidence>
<feature type="domain" description="RNase H type-1" evidence="13">
    <location>
        <begin position="69"/>
        <end position="223"/>
    </location>
</feature>
<dbReference type="GO" id="GO:0003676">
    <property type="term" value="F:nucleic acid binding"/>
    <property type="evidence" value="ECO:0007669"/>
    <property type="project" value="InterPro"/>
</dbReference>
<proteinExistence type="inferred from homology"/>
<dbReference type="InterPro" id="IPR037056">
    <property type="entry name" value="RNase_H1_N_sf"/>
</dbReference>
<dbReference type="InterPro" id="IPR011320">
    <property type="entry name" value="RNase_H1_N"/>
</dbReference>